<comment type="caution">
    <text evidence="4">The sequence shown here is derived from an EMBL/GenBank/DDBJ whole genome shotgun (WGS) entry which is preliminary data.</text>
</comment>
<evidence type="ECO:0000256" key="1">
    <source>
        <dbReference type="ARBA" id="ARBA00022857"/>
    </source>
</evidence>
<dbReference type="PANTHER" id="PTHR48106:SF13">
    <property type="entry name" value="QUINONE OXIDOREDUCTASE-RELATED"/>
    <property type="match status" value="1"/>
</dbReference>
<dbReference type="GO" id="GO:0005829">
    <property type="term" value="C:cytosol"/>
    <property type="evidence" value="ECO:0007669"/>
    <property type="project" value="TreeGrafter"/>
</dbReference>
<dbReference type="Proteomes" id="UP000268093">
    <property type="component" value="Unassembled WGS sequence"/>
</dbReference>
<dbReference type="OrthoDB" id="48317at2759"/>
<sequence length="110" mass="11743">MSCQRIERWCVRIFLETTTVITTVSSEEKAAISKANGAHCTVNDSTQDWAKEVAKITNNAGVNVGYDAVGKSTFQGSFAASGAPDAIAPLSLGPKSISLTRPLLLHYIED</sequence>
<evidence type="ECO:0000313" key="4">
    <source>
        <dbReference type="EMBL" id="RUP43875.1"/>
    </source>
</evidence>
<dbReference type="EMBL" id="RBNI01010130">
    <property type="protein sequence ID" value="RUP43875.1"/>
    <property type="molecule type" value="Genomic_DNA"/>
</dbReference>
<dbReference type="Gene3D" id="3.40.50.720">
    <property type="entry name" value="NAD(P)-binding Rossmann-like Domain"/>
    <property type="match status" value="1"/>
</dbReference>
<dbReference type="SUPFAM" id="SSF51735">
    <property type="entry name" value="NAD(P)-binding Rossmann-fold domains"/>
    <property type="match status" value="1"/>
</dbReference>
<dbReference type="Pfam" id="PF00107">
    <property type="entry name" value="ADH_zinc_N"/>
    <property type="match status" value="1"/>
</dbReference>
<keyword evidence="1" id="KW-0521">NADP</keyword>
<reference evidence="4 5" key="1">
    <citation type="journal article" date="2018" name="New Phytol.">
        <title>Phylogenomics of Endogonaceae and evolution of mycorrhizas within Mucoromycota.</title>
        <authorList>
            <person name="Chang Y."/>
            <person name="Desiro A."/>
            <person name="Na H."/>
            <person name="Sandor L."/>
            <person name="Lipzen A."/>
            <person name="Clum A."/>
            <person name="Barry K."/>
            <person name="Grigoriev I.V."/>
            <person name="Martin F.M."/>
            <person name="Stajich J.E."/>
            <person name="Smith M.E."/>
            <person name="Bonito G."/>
            <person name="Spatafora J.W."/>
        </authorList>
    </citation>
    <scope>NUCLEOTIDE SEQUENCE [LARGE SCALE GENOMIC DNA]</scope>
    <source>
        <strain evidence="4 5">GMNB39</strain>
    </source>
</reference>
<dbReference type="InterPro" id="IPR013149">
    <property type="entry name" value="ADH-like_C"/>
</dbReference>
<dbReference type="GO" id="GO:0035925">
    <property type="term" value="F:mRNA 3'-UTR AU-rich region binding"/>
    <property type="evidence" value="ECO:0007669"/>
    <property type="project" value="TreeGrafter"/>
</dbReference>
<dbReference type="GO" id="GO:0070402">
    <property type="term" value="F:NADPH binding"/>
    <property type="evidence" value="ECO:0007669"/>
    <property type="project" value="TreeGrafter"/>
</dbReference>
<organism evidence="4 5">
    <name type="scientific">Jimgerdemannia flammicorona</name>
    <dbReference type="NCBI Taxonomy" id="994334"/>
    <lineage>
        <taxon>Eukaryota</taxon>
        <taxon>Fungi</taxon>
        <taxon>Fungi incertae sedis</taxon>
        <taxon>Mucoromycota</taxon>
        <taxon>Mucoromycotina</taxon>
        <taxon>Endogonomycetes</taxon>
        <taxon>Endogonales</taxon>
        <taxon>Endogonaceae</taxon>
        <taxon>Jimgerdemannia</taxon>
    </lineage>
</organism>
<name>A0A433CZ69_9FUNG</name>
<gene>
    <name evidence="4" type="ORF">BC936DRAFT_136605</name>
</gene>
<evidence type="ECO:0000313" key="5">
    <source>
        <dbReference type="Proteomes" id="UP000268093"/>
    </source>
</evidence>
<feature type="domain" description="Alcohol dehydrogenase-like C-terminal" evidence="3">
    <location>
        <begin position="19"/>
        <end position="80"/>
    </location>
</feature>
<evidence type="ECO:0000256" key="2">
    <source>
        <dbReference type="ARBA" id="ARBA00023002"/>
    </source>
</evidence>
<evidence type="ECO:0000259" key="3">
    <source>
        <dbReference type="Pfam" id="PF00107"/>
    </source>
</evidence>
<dbReference type="PANTHER" id="PTHR48106">
    <property type="entry name" value="QUINONE OXIDOREDUCTASE PIG3-RELATED"/>
    <property type="match status" value="1"/>
</dbReference>
<dbReference type="InterPro" id="IPR036291">
    <property type="entry name" value="NAD(P)-bd_dom_sf"/>
</dbReference>
<keyword evidence="5" id="KW-1185">Reference proteome</keyword>
<protein>
    <recommendedName>
        <fullName evidence="3">Alcohol dehydrogenase-like C-terminal domain-containing protein</fullName>
    </recommendedName>
</protein>
<dbReference type="GO" id="GO:0003960">
    <property type="term" value="F:quinone reductase (NADPH) activity"/>
    <property type="evidence" value="ECO:0007669"/>
    <property type="project" value="TreeGrafter"/>
</dbReference>
<keyword evidence="2" id="KW-0560">Oxidoreductase</keyword>
<accession>A0A433CZ69</accession>
<dbReference type="AlphaFoldDB" id="A0A433CZ69"/>
<proteinExistence type="predicted"/>